<organism evidence="1 2">
    <name type="scientific">Sphingobacterium litopenaei</name>
    <dbReference type="NCBI Taxonomy" id="2763500"/>
    <lineage>
        <taxon>Bacteria</taxon>
        <taxon>Pseudomonadati</taxon>
        <taxon>Bacteroidota</taxon>
        <taxon>Sphingobacteriia</taxon>
        <taxon>Sphingobacteriales</taxon>
        <taxon>Sphingobacteriaceae</taxon>
        <taxon>Sphingobacterium</taxon>
    </lineage>
</organism>
<evidence type="ECO:0008006" key="3">
    <source>
        <dbReference type="Google" id="ProtNLM"/>
    </source>
</evidence>
<evidence type="ECO:0000313" key="1">
    <source>
        <dbReference type="EMBL" id="MBD1430960.1"/>
    </source>
</evidence>
<evidence type="ECO:0000313" key="2">
    <source>
        <dbReference type="Proteomes" id="UP000651271"/>
    </source>
</evidence>
<sequence>MREEPFDIVLCVGSQHADIAYKTVLGILTYFNYANIWIISNPRTLDKLKLTLPFNKQLIYLEEDKIIPEVSLEKLKEYFKRRDAQPSRAGWYYQQFLKMSMSLHCQSTHYLIWDADTIPLRNIQFLNKNKSLIQTSSEYHRPYFDVIKSLLNLDKLIPKSFITEHMMVSKAIMKELIGTIQNTNQKQHWVFNILSLIDKTNLSQSGFSEYETYGTYALSNYSFAIQIRDENLRSFRSGTRVYTPNPSFKNLEILKKLNYDYVTFEVWDNHSKKATSKNKKLAELYYIVLKLKLTPLANMILKHFEKKIKKIIE</sequence>
<dbReference type="Pfam" id="PF20102">
    <property type="entry name" value="DUF6492"/>
    <property type="match status" value="1"/>
</dbReference>
<gene>
    <name evidence="1" type="ORF">H8B04_15620</name>
</gene>
<name>A0ABR7YI06_9SPHI</name>
<dbReference type="Proteomes" id="UP000651271">
    <property type="component" value="Unassembled WGS sequence"/>
</dbReference>
<comment type="caution">
    <text evidence="1">The sequence shown here is derived from an EMBL/GenBank/DDBJ whole genome shotgun (WGS) entry which is preliminary data.</text>
</comment>
<dbReference type="EMBL" id="JACOIJ010000047">
    <property type="protein sequence ID" value="MBD1430960.1"/>
    <property type="molecule type" value="Genomic_DNA"/>
</dbReference>
<dbReference type="RefSeq" id="WP_190302946.1">
    <property type="nucleotide sequence ID" value="NZ_JACOIJ010000047.1"/>
</dbReference>
<accession>A0ABR7YI06</accession>
<keyword evidence="2" id="KW-1185">Reference proteome</keyword>
<reference evidence="1 2" key="1">
    <citation type="submission" date="2020-08" db="EMBL/GenBank/DDBJ databases">
        <title>Sphingobacterium sp. DN04309 isolated from aquaculture water.</title>
        <authorList>
            <person name="Zhang M."/>
        </authorList>
    </citation>
    <scope>NUCLEOTIDE SEQUENCE [LARGE SCALE GENOMIC DNA]</scope>
    <source>
        <strain evidence="1 2">DN04309</strain>
    </source>
</reference>
<proteinExistence type="predicted"/>
<dbReference type="InterPro" id="IPR045499">
    <property type="entry name" value="DUF6492"/>
</dbReference>
<protein>
    <recommendedName>
        <fullName evidence="3">Nucleotide-diphospho-sugar transferase domain-containing protein</fullName>
    </recommendedName>
</protein>